<dbReference type="PROSITE" id="PS51792">
    <property type="entry name" value="YIPPEE"/>
    <property type="match status" value="1"/>
</dbReference>
<dbReference type="OrthoDB" id="6407410at2759"/>
<keyword evidence="2" id="KW-0479">Metal-binding</keyword>
<protein>
    <submittedName>
        <fullName evidence="5">Yippee family putative zinc-binding protein</fullName>
    </submittedName>
</protein>
<evidence type="ECO:0000259" key="4">
    <source>
        <dbReference type="PROSITE" id="PS51792"/>
    </source>
</evidence>
<evidence type="ECO:0000256" key="1">
    <source>
        <dbReference type="ARBA" id="ARBA00005613"/>
    </source>
</evidence>
<organism evidence="5 6">
    <name type="scientific">Actinidia rufa</name>
    <dbReference type="NCBI Taxonomy" id="165716"/>
    <lineage>
        <taxon>Eukaryota</taxon>
        <taxon>Viridiplantae</taxon>
        <taxon>Streptophyta</taxon>
        <taxon>Embryophyta</taxon>
        <taxon>Tracheophyta</taxon>
        <taxon>Spermatophyta</taxon>
        <taxon>Magnoliopsida</taxon>
        <taxon>eudicotyledons</taxon>
        <taxon>Gunneridae</taxon>
        <taxon>Pentapetalae</taxon>
        <taxon>asterids</taxon>
        <taxon>Ericales</taxon>
        <taxon>Actinidiaceae</taxon>
        <taxon>Actinidia</taxon>
    </lineage>
</organism>
<sequence length="179" mass="20317">MGRLFLITLEGNIYSCKHCKTHFALYEDIASKVNESRKVDRTKNNVNQFKVLKGIEILILMNSLERIRSSAFHCRHGKAYLFDKVVNVTLGEKEERMMMTGMHTVVDIFCVGCGSLVGWKYVRWLAHLFSVAAEAAFEKNQKYKEGKFILERFMVLGPDGSHYMANPEAQVAGSDADDA</sequence>
<dbReference type="Proteomes" id="UP000585474">
    <property type="component" value="Unassembled WGS sequence"/>
</dbReference>
<keyword evidence="6" id="KW-1185">Reference proteome</keyword>
<keyword evidence="3" id="KW-0862">Zinc</keyword>
<comment type="similarity">
    <text evidence="1">Belongs to the yippee family.</text>
</comment>
<dbReference type="InterPro" id="IPR034751">
    <property type="entry name" value="Yippee"/>
</dbReference>
<reference evidence="5 6" key="1">
    <citation type="submission" date="2019-07" db="EMBL/GenBank/DDBJ databases">
        <title>De Novo Assembly of kiwifruit Actinidia rufa.</title>
        <authorList>
            <person name="Sugita-Konishi S."/>
            <person name="Sato K."/>
            <person name="Mori E."/>
            <person name="Abe Y."/>
            <person name="Kisaki G."/>
            <person name="Hamano K."/>
            <person name="Suezawa K."/>
            <person name="Otani M."/>
            <person name="Fukuda T."/>
            <person name="Manabe T."/>
            <person name="Gomi K."/>
            <person name="Tabuchi M."/>
            <person name="Akimitsu K."/>
            <person name="Kataoka I."/>
        </authorList>
    </citation>
    <scope>NUCLEOTIDE SEQUENCE [LARGE SCALE GENOMIC DNA]</scope>
    <source>
        <strain evidence="6">cv. Fuchu</strain>
    </source>
</reference>
<evidence type="ECO:0000313" key="6">
    <source>
        <dbReference type="Proteomes" id="UP000585474"/>
    </source>
</evidence>
<evidence type="ECO:0000313" key="5">
    <source>
        <dbReference type="EMBL" id="GFY83768.1"/>
    </source>
</evidence>
<feature type="domain" description="Yippee" evidence="4">
    <location>
        <begin position="50"/>
        <end position="159"/>
    </location>
</feature>
<evidence type="ECO:0000256" key="3">
    <source>
        <dbReference type="ARBA" id="ARBA00022833"/>
    </source>
</evidence>
<name>A0A7J0EBC8_9ERIC</name>
<dbReference type="Pfam" id="PF03226">
    <property type="entry name" value="Yippee-Mis18"/>
    <property type="match status" value="1"/>
</dbReference>
<comment type="caution">
    <text evidence="5">The sequence shown here is derived from an EMBL/GenBank/DDBJ whole genome shotgun (WGS) entry which is preliminary data.</text>
</comment>
<dbReference type="EMBL" id="BJWL01000003">
    <property type="protein sequence ID" value="GFY83768.1"/>
    <property type="molecule type" value="Genomic_DNA"/>
</dbReference>
<gene>
    <name evidence="5" type="ORF">Acr_03g0005420</name>
</gene>
<dbReference type="InterPro" id="IPR039058">
    <property type="entry name" value="Yippee_fam"/>
</dbReference>
<proteinExistence type="inferred from homology"/>
<dbReference type="InterPro" id="IPR004910">
    <property type="entry name" value="Yippee/Mis18/Cereblon"/>
</dbReference>
<accession>A0A7J0EBC8</accession>
<dbReference type="GO" id="GO:0046872">
    <property type="term" value="F:metal ion binding"/>
    <property type="evidence" value="ECO:0007669"/>
    <property type="project" value="UniProtKB-KW"/>
</dbReference>
<dbReference type="PANTHER" id="PTHR13848">
    <property type="entry name" value="PROTEIN YIPPEE-LIKE CG15309-RELATED"/>
    <property type="match status" value="1"/>
</dbReference>
<evidence type="ECO:0000256" key="2">
    <source>
        <dbReference type="ARBA" id="ARBA00022723"/>
    </source>
</evidence>
<dbReference type="AlphaFoldDB" id="A0A7J0EBC8"/>